<dbReference type="RefSeq" id="WP_103200464.1">
    <property type="nucleotide sequence ID" value="NZ_PDGH01000101.1"/>
</dbReference>
<organism evidence="1 2">
    <name type="scientific">Vibrio vulnificus</name>
    <dbReference type="NCBI Taxonomy" id="672"/>
    <lineage>
        <taxon>Bacteria</taxon>
        <taxon>Pseudomonadati</taxon>
        <taxon>Pseudomonadota</taxon>
        <taxon>Gammaproteobacteria</taxon>
        <taxon>Vibrionales</taxon>
        <taxon>Vibrionaceae</taxon>
        <taxon>Vibrio</taxon>
    </lineage>
</organism>
<gene>
    <name evidence="1" type="ORF">CRN52_12680</name>
</gene>
<reference evidence="1 2" key="1">
    <citation type="journal article" date="2018" name="Front. Microbiol.">
        <title>Phylogeny of Vibrio vulnificus from the Analysis of the Core-Genome: Implications for Intra-Species Taxonomy.</title>
        <authorList>
            <person name="Roig F.J."/>
            <person name="Gonzalez-Candelas F."/>
            <person name="Sanjuan E."/>
            <person name="Fouz B."/>
            <person name="Feil E.J."/>
            <person name="Llorens C."/>
            <person name="Baker-Austin C."/>
            <person name="Oliver J.D."/>
            <person name="Danin-Poleg Y."/>
            <person name="Gibas C.J."/>
            <person name="Kashi Y."/>
            <person name="Gulig P.A."/>
            <person name="Morrison S.S."/>
            <person name="Amaro C."/>
        </authorList>
    </citation>
    <scope>NUCLEOTIDE SEQUENCE [LARGE SCALE GENOMIC DNA]</scope>
    <source>
        <strain evidence="1 2">CECT4608</strain>
    </source>
</reference>
<accession>A0A2S3R1E3</accession>
<comment type="caution">
    <text evidence="1">The sequence shown here is derived from an EMBL/GenBank/DDBJ whole genome shotgun (WGS) entry which is preliminary data.</text>
</comment>
<evidence type="ECO:0000313" key="1">
    <source>
        <dbReference type="EMBL" id="POB46929.1"/>
    </source>
</evidence>
<name>A0A2S3R1E3_VIBVL</name>
<dbReference type="AlphaFoldDB" id="A0A2S3R1E3"/>
<evidence type="ECO:0000313" key="2">
    <source>
        <dbReference type="Proteomes" id="UP000237466"/>
    </source>
</evidence>
<dbReference type="EMBL" id="PDGH01000101">
    <property type="protein sequence ID" value="POB46929.1"/>
    <property type="molecule type" value="Genomic_DNA"/>
</dbReference>
<dbReference type="Proteomes" id="UP000237466">
    <property type="component" value="Unassembled WGS sequence"/>
</dbReference>
<proteinExistence type="predicted"/>
<sequence>MITNIIPITVQAPLYNQEHIGEILSRIKQLHPTLKPEAAKLYLCDLLNIADLDEITGDFLNYYELEPAVSSAELHKLANRILSYNDHDMDKSIFAARNILNTIPKTVDDLIDYVTKDRLKDFITSMSVNLLPTDPDALHNVKSLDVLIESLKEVPQVIIDLSCNAEMDKFQSGPIEQHPGLTHRQQMLYATANYYLNHLVGFKCNSMWLAAFIGNDQFGCHQGWIHGDGTLCDGRHFGFRSLNDVPKLVASSQKYIQENLDENPNEETCMIYLDAMLSAMEILTSKELQRGHTDVDDYITVKALLDAYSDRLSPAQLLRWETIQLLLHDVNGVTKTQFHLMQEMVENNQHEQPQKQYLIYFDAWNFLYADFTYIKSDELPSLFLKSQHDPEALRKTAKILLDALDMNLDKAVIDLFIGFFTGYLWKLVNDSEDQFLYDAILDICKDSKSIVDNKNVVIGMAELGHKASMQYALENTPKERVDVCQYWKKRIQLVEDLKLARISDPNKLPVTIGFFDLVTRMEHVLDYTTSSGGLVREITKSEFLDLRAKIIEAFQVGVMPEFKLKFGDGVEFGDVSDACREVTFSLYPQGTPMEMPITITDRKKWCSTILKQMDNSATGGY</sequence>
<protein>
    <submittedName>
        <fullName evidence="1">Uncharacterized protein</fullName>
    </submittedName>
</protein>